<reference evidence="1" key="1">
    <citation type="submission" date="2014-09" db="EMBL/GenBank/DDBJ databases">
        <authorList>
            <person name="Magalhaes I.L.F."/>
            <person name="Oliveira U."/>
            <person name="Santos F.R."/>
            <person name="Vidigal T.H.D.A."/>
            <person name="Brescovit A.D."/>
            <person name="Santos A.J."/>
        </authorList>
    </citation>
    <scope>NUCLEOTIDE SEQUENCE</scope>
    <source>
        <tissue evidence="1">Shoot tissue taken approximately 20 cm above the soil surface</tissue>
    </source>
</reference>
<reference evidence="1" key="2">
    <citation type="journal article" date="2015" name="Data Brief">
        <title>Shoot transcriptome of the giant reed, Arundo donax.</title>
        <authorList>
            <person name="Barrero R.A."/>
            <person name="Guerrero F.D."/>
            <person name="Moolhuijzen P."/>
            <person name="Goolsby J.A."/>
            <person name="Tidwell J."/>
            <person name="Bellgard S.E."/>
            <person name="Bellgard M.I."/>
        </authorList>
    </citation>
    <scope>NUCLEOTIDE SEQUENCE</scope>
    <source>
        <tissue evidence="1">Shoot tissue taken approximately 20 cm above the soil surface</tissue>
    </source>
</reference>
<sequence>MPHPELQPRPLASELGDVPHICMNSVCYMY</sequence>
<accession>A0A0A9A4N2</accession>
<proteinExistence type="predicted"/>
<evidence type="ECO:0000313" key="1">
    <source>
        <dbReference type="EMBL" id="JAD44908.1"/>
    </source>
</evidence>
<dbReference type="AlphaFoldDB" id="A0A0A9A4N2"/>
<protein>
    <submittedName>
        <fullName evidence="1">Uncharacterized protein</fullName>
    </submittedName>
</protein>
<name>A0A0A9A4N2_ARUDO</name>
<organism evidence="1">
    <name type="scientific">Arundo donax</name>
    <name type="common">Giant reed</name>
    <name type="synonym">Donax arundinaceus</name>
    <dbReference type="NCBI Taxonomy" id="35708"/>
    <lineage>
        <taxon>Eukaryota</taxon>
        <taxon>Viridiplantae</taxon>
        <taxon>Streptophyta</taxon>
        <taxon>Embryophyta</taxon>
        <taxon>Tracheophyta</taxon>
        <taxon>Spermatophyta</taxon>
        <taxon>Magnoliopsida</taxon>
        <taxon>Liliopsida</taxon>
        <taxon>Poales</taxon>
        <taxon>Poaceae</taxon>
        <taxon>PACMAD clade</taxon>
        <taxon>Arundinoideae</taxon>
        <taxon>Arundineae</taxon>
        <taxon>Arundo</taxon>
    </lineage>
</organism>
<dbReference type="EMBL" id="GBRH01252987">
    <property type="protein sequence ID" value="JAD44908.1"/>
    <property type="molecule type" value="Transcribed_RNA"/>
</dbReference>